<dbReference type="Proteomes" id="UP001199355">
    <property type="component" value="Unassembled WGS sequence"/>
</dbReference>
<protein>
    <submittedName>
        <fullName evidence="2">Uncharacterized protein</fullName>
    </submittedName>
</protein>
<proteinExistence type="predicted"/>
<reference evidence="2 3" key="1">
    <citation type="submission" date="2021-10" db="EMBL/GenBank/DDBJ databases">
        <title>Anaerobic single-cell dispensing facilitates the cultivation of human gut bacteria.</title>
        <authorList>
            <person name="Afrizal A."/>
        </authorList>
    </citation>
    <scope>NUCLEOTIDE SEQUENCE [LARGE SCALE GENOMIC DNA]</scope>
    <source>
        <strain evidence="2 3">CLA-AA-H244</strain>
    </source>
</reference>
<evidence type="ECO:0000256" key="1">
    <source>
        <dbReference type="SAM" id="Phobius"/>
    </source>
</evidence>
<dbReference type="EMBL" id="JAJEQF010000001">
    <property type="protein sequence ID" value="MCC2166135.1"/>
    <property type="molecule type" value="Genomic_DNA"/>
</dbReference>
<feature type="transmembrane region" description="Helical" evidence="1">
    <location>
        <begin position="30"/>
        <end position="51"/>
    </location>
</feature>
<feature type="transmembrane region" description="Helical" evidence="1">
    <location>
        <begin position="7"/>
        <end position="24"/>
    </location>
</feature>
<evidence type="ECO:0000313" key="2">
    <source>
        <dbReference type="EMBL" id="MCC2166135.1"/>
    </source>
</evidence>
<keyword evidence="1" id="KW-0472">Membrane</keyword>
<dbReference type="RefSeq" id="WP_308727375.1">
    <property type="nucleotide sequence ID" value="NZ_JAJEQF010000001.1"/>
</dbReference>
<keyword evidence="3" id="KW-1185">Reference proteome</keyword>
<keyword evidence="1" id="KW-0812">Transmembrane</keyword>
<name>A0AAE3ASR5_9FIRM</name>
<dbReference type="AlphaFoldDB" id="A0AAE3ASR5"/>
<keyword evidence="1" id="KW-1133">Transmembrane helix</keyword>
<organism evidence="2 3">
    <name type="scientific">Gallintestinimicrobium propionicum</name>
    <dbReference type="NCBI Taxonomy" id="2981770"/>
    <lineage>
        <taxon>Bacteria</taxon>
        <taxon>Bacillati</taxon>
        <taxon>Bacillota</taxon>
        <taxon>Clostridia</taxon>
        <taxon>Lachnospirales</taxon>
        <taxon>Lachnospiraceae</taxon>
        <taxon>Gallintestinimicrobium</taxon>
    </lineage>
</organism>
<gene>
    <name evidence="2" type="ORF">LKD45_00205</name>
</gene>
<comment type="caution">
    <text evidence="2">The sequence shown here is derived from an EMBL/GenBank/DDBJ whole genome shotgun (WGS) entry which is preliminary data.</text>
</comment>
<evidence type="ECO:0000313" key="3">
    <source>
        <dbReference type="Proteomes" id="UP001199355"/>
    </source>
</evidence>
<accession>A0AAE3ASR5</accession>
<sequence>MKMDKSDVCLMTGSMLITAALIMWETFGMMITPTVLTVAAAGCFVATVLCAEREEELRSRKRKRR</sequence>